<dbReference type="AlphaFoldDB" id="A0A0A9G266"/>
<evidence type="ECO:0000313" key="2">
    <source>
        <dbReference type="EMBL" id="JAE19170.1"/>
    </source>
</evidence>
<name>A0A0A9G266_ARUDO</name>
<reference evidence="2" key="1">
    <citation type="submission" date="2014-09" db="EMBL/GenBank/DDBJ databases">
        <authorList>
            <person name="Magalhaes I.L.F."/>
            <person name="Oliveira U."/>
            <person name="Santos F.R."/>
            <person name="Vidigal T.H.D.A."/>
            <person name="Brescovit A.D."/>
            <person name="Santos A.J."/>
        </authorList>
    </citation>
    <scope>NUCLEOTIDE SEQUENCE</scope>
    <source>
        <tissue evidence="2">Shoot tissue taken approximately 20 cm above the soil surface</tissue>
    </source>
</reference>
<evidence type="ECO:0008006" key="3">
    <source>
        <dbReference type="Google" id="ProtNLM"/>
    </source>
</evidence>
<organism evidence="2">
    <name type="scientific">Arundo donax</name>
    <name type="common">Giant reed</name>
    <name type="synonym">Donax arundinaceus</name>
    <dbReference type="NCBI Taxonomy" id="35708"/>
    <lineage>
        <taxon>Eukaryota</taxon>
        <taxon>Viridiplantae</taxon>
        <taxon>Streptophyta</taxon>
        <taxon>Embryophyta</taxon>
        <taxon>Tracheophyta</taxon>
        <taxon>Spermatophyta</taxon>
        <taxon>Magnoliopsida</taxon>
        <taxon>Liliopsida</taxon>
        <taxon>Poales</taxon>
        <taxon>Poaceae</taxon>
        <taxon>PACMAD clade</taxon>
        <taxon>Arundinoideae</taxon>
        <taxon>Arundineae</taxon>
        <taxon>Arundo</taxon>
    </lineage>
</organism>
<dbReference type="Pfam" id="PF14009">
    <property type="entry name" value="PADRE"/>
    <property type="match status" value="1"/>
</dbReference>
<sequence length="190" mass="20012">MGLCMSSGGAVGEAVAAVPKATAMVLLPTGELREYPLPATAARVLEECSTAAEGTGWFLCDADRMGFEGPVAAVGGAEELRAGQIYFVLPAEARRRGLRREEVAALAVKASAALAQAAGSASGTGRRRRGAVAPFVFSPPPEEDQQMETFAARKAAPSISKRRPAARPRRPLQRFASDLTAIPECEMIRE</sequence>
<dbReference type="EMBL" id="GBRH01178726">
    <property type="protein sequence ID" value="JAE19170.1"/>
    <property type="molecule type" value="Transcribed_RNA"/>
</dbReference>
<protein>
    <recommendedName>
        <fullName evidence="3">DUF4228 domain protein</fullName>
    </recommendedName>
</protein>
<reference evidence="2" key="2">
    <citation type="journal article" date="2015" name="Data Brief">
        <title>Shoot transcriptome of the giant reed, Arundo donax.</title>
        <authorList>
            <person name="Barrero R.A."/>
            <person name="Guerrero F.D."/>
            <person name="Moolhuijzen P."/>
            <person name="Goolsby J.A."/>
            <person name="Tidwell J."/>
            <person name="Bellgard S.E."/>
            <person name="Bellgard M.I."/>
        </authorList>
    </citation>
    <scope>NUCLEOTIDE SEQUENCE</scope>
    <source>
        <tissue evidence="2">Shoot tissue taken approximately 20 cm above the soil surface</tissue>
    </source>
</reference>
<proteinExistence type="predicted"/>
<dbReference type="PANTHER" id="PTHR33052">
    <property type="entry name" value="DUF4228 DOMAIN PROTEIN-RELATED"/>
    <property type="match status" value="1"/>
</dbReference>
<feature type="compositionally biased region" description="Basic residues" evidence="1">
    <location>
        <begin position="160"/>
        <end position="172"/>
    </location>
</feature>
<accession>A0A0A9G266</accession>
<feature type="region of interest" description="Disordered" evidence="1">
    <location>
        <begin position="136"/>
        <end position="176"/>
    </location>
</feature>
<evidence type="ECO:0000256" key="1">
    <source>
        <dbReference type="SAM" id="MobiDB-lite"/>
    </source>
</evidence>
<dbReference type="InterPro" id="IPR025322">
    <property type="entry name" value="PADRE_dom"/>
</dbReference>